<proteinExistence type="predicted"/>
<feature type="compositionally biased region" description="Polar residues" evidence="1">
    <location>
        <begin position="1"/>
        <end position="10"/>
    </location>
</feature>
<feature type="region of interest" description="Disordered" evidence="1">
    <location>
        <begin position="1"/>
        <end position="90"/>
    </location>
</feature>
<name>A0A2P5Y8C2_GOSBA</name>
<feature type="compositionally biased region" description="Polar residues" evidence="1">
    <location>
        <begin position="34"/>
        <end position="59"/>
    </location>
</feature>
<evidence type="ECO:0000313" key="2">
    <source>
        <dbReference type="EMBL" id="PPS11829.1"/>
    </source>
</evidence>
<dbReference type="EMBL" id="KZ663544">
    <property type="protein sequence ID" value="PPS11829.1"/>
    <property type="molecule type" value="Genomic_DNA"/>
</dbReference>
<dbReference type="Proteomes" id="UP000239757">
    <property type="component" value="Unassembled WGS sequence"/>
</dbReference>
<dbReference type="OrthoDB" id="1831671at2759"/>
<reference evidence="2 3" key="1">
    <citation type="submission" date="2015-01" db="EMBL/GenBank/DDBJ databases">
        <title>Genome of allotetraploid Gossypium barbadense reveals genomic plasticity and fiber elongation in cotton evolution.</title>
        <authorList>
            <person name="Chen X."/>
            <person name="Liu X."/>
            <person name="Zhao B."/>
            <person name="Zheng H."/>
            <person name="Hu Y."/>
            <person name="Lu G."/>
            <person name="Yang C."/>
            <person name="Chen J."/>
            <person name="Shan C."/>
            <person name="Zhang L."/>
            <person name="Zhou Y."/>
            <person name="Wang L."/>
            <person name="Guo W."/>
            <person name="Bai Y."/>
            <person name="Ruan J."/>
            <person name="Shangguan X."/>
            <person name="Mao Y."/>
            <person name="Jiang J."/>
            <person name="Zhu Y."/>
            <person name="Lei J."/>
            <person name="Kang H."/>
            <person name="Chen S."/>
            <person name="He X."/>
            <person name="Wang R."/>
            <person name="Wang Y."/>
            <person name="Chen J."/>
            <person name="Wang L."/>
            <person name="Yu S."/>
            <person name="Wang B."/>
            <person name="Wei J."/>
            <person name="Song S."/>
            <person name="Lu X."/>
            <person name="Gao Z."/>
            <person name="Gu W."/>
            <person name="Deng X."/>
            <person name="Ma D."/>
            <person name="Wang S."/>
            <person name="Liang W."/>
            <person name="Fang L."/>
            <person name="Cai C."/>
            <person name="Zhu X."/>
            <person name="Zhou B."/>
            <person name="Zhang Y."/>
            <person name="Chen Z."/>
            <person name="Xu S."/>
            <person name="Zhu R."/>
            <person name="Wang S."/>
            <person name="Zhang T."/>
            <person name="Zhao G."/>
        </authorList>
    </citation>
    <scope>NUCLEOTIDE SEQUENCE [LARGE SCALE GENOMIC DNA]</scope>
    <source>
        <strain evidence="3">cv. Xinhai21</strain>
        <tissue evidence="2">Leaf</tissue>
    </source>
</reference>
<dbReference type="AlphaFoldDB" id="A0A2P5Y8C2"/>
<evidence type="ECO:0000256" key="1">
    <source>
        <dbReference type="SAM" id="MobiDB-lite"/>
    </source>
</evidence>
<organism evidence="2 3">
    <name type="scientific">Gossypium barbadense</name>
    <name type="common">Sea Island cotton</name>
    <name type="synonym">Hibiscus barbadensis</name>
    <dbReference type="NCBI Taxonomy" id="3634"/>
    <lineage>
        <taxon>Eukaryota</taxon>
        <taxon>Viridiplantae</taxon>
        <taxon>Streptophyta</taxon>
        <taxon>Embryophyta</taxon>
        <taxon>Tracheophyta</taxon>
        <taxon>Spermatophyta</taxon>
        <taxon>Magnoliopsida</taxon>
        <taxon>eudicotyledons</taxon>
        <taxon>Gunneridae</taxon>
        <taxon>Pentapetalae</taxon>
        <taxon>rosids</taxon>
        <taxon>malvids</taxon>
        <taxon>Malvales</taxon>
        <taxon>Malvaceae</taxon>
        <taxon>Malvoideae</taxon>
        <taxon>Gossypium</taxon>
    </lineage>
</organism>
<protein>
    <submittedName>
        <fullName evidence="2">Uncharacterized protein</fullName>
    </submittedName>
</protein>
<gene>
    <name evidence="2" type="ORF">GOBAR_AA08815</name>
</gene>
<evidence type="ECO:0000313" key="3">
    <source>
        <dbReference type="Proteomes" id="UP000239757"/>
    </source>
</evidence>
<accession>A0A2P5Y8C2</accession>
<sequence length="131" mass="13729">MDPSSRSTLSRVPVVPSFVTRDTHVCPSPATGVSIDSPTGESTSPDSSAMRSDSQQHTGNLFDVSGTVGREMDVPPITSSPASLEPVPVPAVPTTNTHAMVTQSKAGVFKPKVLCVDSVELLRVVSLEEAR</sequence>